<name>A0AAW1TJ54_9CHLO</name>
<accession>A0AAW1TJ54</accession>
<evidence type="ECO:0000259" key="6">
    <source>
        <dbReference type="SMART" id="SM00897"/>
    </source>
</evidence>
<evidence type="ECO:0000259" key="7">
    <source>
        <dbReference type="SMART" id="SM01204"/>
    </source>
</evidence>
<dbReference type="GO" id="GO:0000209">
    <property type="term" value="P:protein polyubiquitination"/>
    <property type="evidence" value="ECO:0007669"/>
    <property type="project" value="TreeGrafter"/>
</dbReference>
<evidence type="ECO:0000256" key="5">
    <source>
        <dbReference type="ARBA" id="ARBA00023136"/>
    </source>
</evidence>
<dbReference type="SMART" id="SM00897">
    <property type="entry name" value="FIST"/>
    <property type="match status" value="1"/>
</dbReference>
<evidence type="ECO:0000256" key="4">
    <source>
        <dbReference type="ARBA" id="ARBA00022989"/>
    </source>
</evidence>
<evidence type="ECO:0000313" key="8">
    <source>
        <dbReference type="EMBL" id="KAK9868779.1"/>
    </source>
</evidence>
<comment type="subcellular location">
    <subcellularLocation>
        <location evidence="1">Cell membrane</location>
        <topology evidence="1">Multi-pass membrane protein</topology>
    </subcellularLocation>
</comment>
<dbReference type="GO" id="GO:0005886">
    <property type="term" value="C:plasma membrane"/>
    <property type="evidence" value="ECO:0007669"/>
    <property type="project" value="UniProtKB-SubCell"/>
</dbReference>
<dbReference type="GO" id="GO:0032436">
    <property type="term" value="P:positive regulation of proteasomal ubiquitin-dependent protein catabolic process"/>
    <property type="evidence" value="ECO:0007669"/>
    <property type="project" value="TreeGrafter"/>
</dbReference>
<comment type="caution">
    <text evidence="8">The sequence shown here is derived from an EMBL/GenBank/DDBJ whole genome shotgun (WGS) entry which is preliminary data.</text>
</comment>
<protein>
    <submittedName>
        <fullName evidence="8">Uncharacterized protein</fullName>
    </submittedName>
</protein>
<organism evidence="8 9">
    <name type="scientific">Apatococcus fuscideae</name>
    <dbReference type="NCBI Taxonomy" id="2026836"/>
    <lineage>
        <taxon>Eukaryota</taxon>
        <taxon>Viridiplantae</taxon>
        <taxon>Chlorophyta</taxon>
        <taxon>core chlorophytes</taxon>
        <taxon>Trebouxiophyceae</taxon>
        <taxon>Chlorellales</taxon>
        <taxon>Chlorellaceae</taxon>
        <taxon>Apatococcus</taxon>
    </lineage>
</organism>
<evidence type="ECO:0000256" key="3">
    <source>
        <dbReference type="ARBA" id="ARBA00022692"/>
    </source>
</evidence>
<evidence type="ECO:0000313" key="9">
    <source>
        <dbReference type="Proteomes" id="UP001485043"/>
    </source>
</evidence>
<dbReference type="PANTHER" id="PTHR14939">
    <property type="entry name" value="F-BOX ONLY PROTEIN 22"/>
    <property type="match status" value="1"/>
</dbReference>
<keyword evidence="9" id="KW-1185">Reference proteome</keyword>
<dbReference type="Pfam" id="PF08495">
    <property type="entry name" value="FIST"/>
    <property type="match status" value="1"/>
</dbReference>
<dbReference type="Proteomes" id="UP001485043">
    <property type="component" value="Unassembled WGS sequence"/>
</dbReference>
<reference evidence="8 9" key="1">
    <citation type="journal article" date="2024" name="Nat. Commun.">
        <title>Phylogenomics reveals the evolutionary origins of lichenization in chlorophyte algae.</title>
        <authorList>
            <person name="Puginier C."/>
            <person name="Libourel C."/>
            <person name="Otte J."/>
            <person name="Skaloud P."/>
            <person name="Haon M."/>
            <person name="Grisel S."/>
            <person name="Petersen M."/>
            <person name="Berrin J.G."/>
            <person name="Delaux P.M."/>
            <person name="Dal Grande F."/>
            <person name="Keller J."/>
        </authorList>
    </citation>
    <scope>NUCLEOTIDE SEQUENCE [LARGE SCALE GENOMIC DNA]</scope>
    <source>
        <strain evidence="8 9">SAG 2523</strain>
    </source>
</reference>
<dbReference type="InterPro" id="IPR016741">
    <property type="entry name" value="UCP018953"/>
</dbReference>
<feature type="domain" description="FIST" evidence="6">
    <location>
        <begin position="22"/>
        <end position="237"/>
    </location>
</feature>
<dbReference type="InterPro" id="IPR013702">
    <property type="entry name" value="FIST_domain_N"/>
</dbReference>
<gene>
    <name evidence="8" type="ORF">WJX84_004237</name>
</gene>
<evidence type="ECO:0000256" key="1">
    <source>
        <dbReference type="ARBA" id="ARBA00004651"/>
    </source>
</evidence>
<dbReference type="SMART" id="SM01204">
    <property type="entry name" value="FIST_C"/>
    <property type="match status" value="1"/>
</dbReference>
<dbReference type="InterPro" id="IPR019494">
    <property type="entry name" value="FIST_C"/>
</dbReference>
<keyword evidence="3" id="KW-0812">Transmembrane</keyword>
<dbReference type="Pfam" id="PF10442">
    <property type="entry name" value="FIST_C"/>
    <property type="match status" value="1"/>
</dbReference>
<dbReference type="EMBL" id="JALJOV010000012">
    <property type="protein sequence ID" value="KAK9868779.1"/>
    <property type="molecule type" value="Genomic_DNA"/>
</dbReference>
<dbReference type="PIRSF" id="PIRSF018953">
    <property type="entry name" value="UCP018953"/>
    <property type="match status" value="1"/>
</dbReference>
<feature type="domain" description="FIST C-domain" evidence="7">
    <location>
        <begin position="247"/>
        <end position="401"/>
    </location>
</feature>
<keyword evidence="2" id="KW-1003">Cell membrane</keyword>
<dbReference type="AlphaFoldDB" id="A0AAW1TJ54"/>
<keyword evidence="4" id="KW-1133">Transmembrane helix</keyword>
<sequence>MDFTEALEAVVEGCSGRLGSEQPHLALIFVSSAFADEYHKIVPELRQRLPSLTEIVGCSGFGVIGNSPQGPQEVEKAPAISLTLASLPEVEVRTTLFTRANVPDADASPALWQDAVGVPIDTARDISFIMLADVLYAEITDVIAGLDYAYPDAVKLGGLCAAASGQAPRTLIWWSAHPDAQNFEDGLVQEGCIALALHGNVVIDPIIAQGCTPVSAQTWVVEDVKARHWAMQLSRTGPSGRRQTRTPLQALEEDLRSLPEGTRQQALQTLTMGVAPDDFKDLDKLGPQDFLTRGIVGVDHNSGAVGVGAILRKGSRVQYMIRSREGAMRDLQTQCSSFTRARLEASMAGKEQQPPFGALIFSCNGRGTALYNMTAFDSRTLASYVPVPSAGFFCNGELGQVGGATYLHGFTAAIGVLRPSDPRT</sequence>
<dbReference type="PANTHER" id="PTHR14939:SF5">
    <property type="entry name" value="F-BOX ONLY PROTEIN 22"/>
    <property type="match status" value="1"/>
</dbReference>
<evidence type="ECO:0000256" key="2">
    <source>
        <dbReference type="ARBA" id="ARBA00022475"/>
    </source>
</evidence>
<proteinExistence type="predicted"/>
<keyword evidence="5" id="KW-0472">Membrane</keyword>